<dbReference type="InterPro" id="IPR002925">
    <property type="entry name" value="Dienelactn_hydro"/>
</dbReference>
<dbReference type="Pfam" id="PF01738">
    <property type="entry name" value="DLH"/>
    <property type="match status" value="1"/>
</dbReference>
<sequence>MLLFEELPGFLSVILNLHVNFDSVYVQKEAVNFSSLNPLGDCPGSLNGGMRAPSKCLVVVQEWWGMNEQIKEQARHIGELGNFVTMVPDLYRGRVARNFTEALHITRGLDYPGAIQDIKAAAQFLLKSGCKKVGVTGFCMGGALSLAAAALVPEISAAAPFYGIPDISLANVSTIKIPVQCHFGKNDSSNTANPVEYMKLEQKLKAGGVDYEFYEYDAGHAFTNPQSRYYNKAIAELSVGRMIEFMNKHLAVGEEEKLSVESDQPGT</sequence>
<dbReference type="EMBL" id="CALNXI010000243">
    <property type="protein sequence ID" value="CAH3023023.1"/>
    <property type="molecule type" value="Genomic_DNA"/>
</dbReference>
<reference evidence="2 3" key="1">
    <citation type="submission" date="2022-05" db="EMBL/GenBank/DDBJ databases">
        <authorList>
            <consortium name="Genoscope - CEA"/>
            <person name="William W."/>
        </authorList>
    </citation>
    <scope>NUCLEOTIDE SEQUENCE [LARGE SCALE GENOMIC DNA]</scope>
</reference>
<feature type="domain" description="Dienelactone hydrolase" evidence="1">
    <location>
        <begin position="52"/>
        <end position="249"/>
    </location>
</feature>
<evidence type="ECO:0000313" key="3">
    <source>
        <dbReference type="Proteomes" id="UP001159427"/>
    </source>
</evidence>
<dbReference type="PANTHER" id="PTHR46623">
    <property type="entry name" value="CARBOXYMETHYLENEBUTENOLIDASE-RELATED"/>
    <property type="match status" value="1"/>
</dbReference>
<accession>A0ABN8M5Z3</accession>
<evidence type="ECO:0000259" key="1">
    <source>
        <dbReference type="Pfam" id="PF01738"/>
    </source>
</evidence>
<organism evidence="2 3">
    <name type="scientific">Porites evermanni</name>
    <dbReference type="NCBI Taxonomy" id="104178"/>
    <lineage>
        <taxon>Eukaryota</taxon>
        <taxon>Metazoa</taxon>
        <taxon>Cnidaria</taxon>
        <taxon>Anthozoa</taxon>
        <taxon>Hexacorallia</taxon>
        <taxon>Scleractinia</taxon>
        <taxon>Fungiina</taxon>
        <taxon>Poritidae</taxon>
        <taxon>Porites</taxon>
    </lineage>
</organism>
<name>A0ABN8M5Z3_9CNID</name>
<proteinExistence type="predicted"/>
<comment type="caution">
    <text evidence="2">The sequence shown here is derived from an EMBL/GenBank/DDBJ whole genome shotgun (WGS) entry which is preliminary data.</text>
</comment>
<evidence type="ECO:0000313" key="2">
    <source>
        <dbReference type="EMBL" id="CAH3023023.1"/>
    </source>
</evidence>
<dbReference type="InterPro" id="IPR029058">
    <property type="entry name" value="AB_hydrolase_fold"/>
</dbReference>
<dbReference type="InterPro" id="IPR051049">
    <property type="entry name" value="Dienelactone_hydrolase-like"/>
</dbReference>
<dbReference type="Proteomes" id="UP001159427">
    <property type="component" value="Unassembled WGS sequence"/>
</dbReference>
<dbReference type="SUPFAM" id="SSF53474">
    <property type="entry name" value="alpha/beta-Hydrolases"/>
    <property type="match status" value="1"/>
</dbReference>
<protein>
    <recommendedName>
        <fullName evidence="1">Dienelactone hydrolase domain-containing protein</fullName>
    </recommendedName>
</protein>
<gene>
    <name evidence="2" type="ORF">PEVE_00017780</name>
</gene>
<dbReference type="Gene3D" id="3.40.50.1820">
    <property type="entry name" value="alpha/beta hydrolase"/>
    <property type="match status" value="1"/>
</dbReference>
<dbReference type="PANTHER" id="PTHR46623:SF6">
    <property type="entry name" value="ALPHA_BETA-HYDROLASES SUPERFAMILY PROTEIN"/>
    <property type="match status" value="1"/>
</dbReference>
<keyword evidence="3" id="KW-1185">Reference proteome</keyword>